<evidence type="ECO:0000256" key="4">
    <source>
        <dbReference type="ARBA" id="ARBA00023136"/>
    </source>
</evidence>
<dbReference type="RefSeq" id="WP_005937239.1">
    <property type="nucleotide sequence ID" value="NZ_KB890335.1"/>
</dbReference>
<dbReference type="PANTHER" id="PTHR37422">
    <property type="entry name" value="TEICHURONIC ACID BIOSYNTHESIS PROTEIN TUAE"/>
    <property type="match status" value="1"/>
</dbReference>
<feature type="domain" description="O-antigen ligase-related" evidence="6">
    <location>
        <begin position="266"/>
        <end position="405"/>
    </location>
</feature>
<dbReference type="OrthoDB" id="783093at2"/>
<proteinExistence type="predicted"/>
<protein>
    <recommendedName>
        <fullName evidence="6">O-antigen ligase-related domain-containing protein</fullName>
    </recommendedName>
</protein>
<dbReference type="AlphaFoldDB" id="U6RPF4"/>
<evidence type="ECO:0000259" key="6">
    <source>
        <dbReference type="Pfam" id="PF04932"/>
    </source>
</evidence>
<feature type="transmembrane region" description="Helical" evidence="5">
    <location>
        <begin position="259"/>
        <end position="292"/>
    </location>
</feature>
<feature type="transmembrane region" description="Helical" evidence="5">
    <location>
        <begin position="459"/>
        <end position="478"/>
    </location>
</feature>
<organism evidence="7 8">
    <name type="scientific">Phocaeicola massiliensis B84634 = Timone 84634 = DSM 17679 = JCM 13223</name>
    <dbReference type="NCBI Taxonomy" id="1121098"/>
    <lineage>
        <taxon>Bacteria</taxon>
        <taxon>Pseudomonadati</taxon>
        <taxon>Bacteroidota</taxon>
        <taxon>Bacteroidia</taxon>
        <taxon>Bacteroidales</taxon>
        <taxon>Bacteroidaceae</taxon>
        <taxon>Phocaeicola</taxon>
    </lineage>
</organism>
<dbReference type="EMBL" id="AQHY01000008">
    <property type="protein sequence ID" value="EOA57676.1"/>
    <property type="molecule type" value="Genomic_DNA"/>
</dbReference>
<dbReference type="HOGENOM" id="CLU_042012_0_0_10"/>
<keyword evidence="4 5" id="KW-0472">Membrane</keyword>
<name>U6RPF4_9BACT</name>
<evidence type="ECO:0000256" key="1">
    <source>
        <dbReference type="ARBA" id="ARBA00004141"/>
    </source>
</evidence>
<keyword evidence="8" id="KW-1185">Reference proteome</keyword>
<reference evidence="7 8" key="1">
    <citation type="submission" date="2013-04" db="EMBL/GenBank/DDBJ databases">
        <title>The Genome Sequence of Bacteroides massiliensis DSM 17679.</title>
        <authorList>
            <consortium name="The Broad Institute Genomics Platform"/>
            <person name="Earl A."/>
            <person name="Ward D."/>
            <person name="Feldgarden M."/>
            <person name="Gevers D."/>
            <person name="Martens E."/>
            <person name="Fenner L."/>
            <person name="Roux V."/>
            <person name="Mallet M.N."/>
            <person name="Raoult D."/>
            <person name="Walker B."/>
            <person name="Young S."/>
            <person name="Zeng Q."/>
            <person name="Gargeya S."/>
            <person name="Fitzgerald M."/>
            <person name="Haas B."/>
            <person name="Abouelleil A."/>
            <person name="Allen A.W."/>
            <person name="Alvarado L."/>
            <person name="Arachchi H.M."/>
            <person name="Berlin A.M."/>
            <person name="Chapman S.B."/>
            <person name="Gainer-Dewar J."/>
            <person name="Goldberg J."/>
            <person name="Griggs A."/>
            <person name="Gujja S."/>
            <person name="Hansen M."/>
            <person name="Howarth C."/>
            <person name="Imamovic A."/>
            <person name="Ireland A."/>
            <person name="Larimer J."/>
            <person name="McCowan C."/>
            <person name="Murphy C."/>
            <person name="Pearson M."/>
            <person name="Poon T.W."/>
            <person name="Priest M."/>
            <person name="Roberts A."/>
            <person name="Saif S."/>
            <person name="Shea T."/>
            <person name="Sisk P."/>
            <person name="Sykes S."/>
            <person name="Wortman J."/>
            <person name="Nusbaum C."/>
            <person name="Birren B."/>
        </authorList>
    </citation>
    <scope>NUCLEOTIDE SEQUENCE [LARGE SCALE GENOMIC DNA]</scope>
    <source>
        <strain evidence="8">B84634 / Timone 84634 / DSM 17679 / JCM 13223</strain>
    </source>
</reference>
<feature type="transmembrane region" description="Helical" evidence="5">
    <location>
        <begin position="36"/>
        <end position="54"/>
    </location>
</feature>
<dbReference type="Pfam" id="PF04932">
    <property type="entry name" value="Wzy_C"/>
    <property type="match status" value="1"/>
</dbReference>
<dbReference type="PANTHER" id="PTHR37422:SF13">
    <property type="entry name" value="LIPOPOLYSACCHARIDE BIOSYNTHESIS PROTEIN PA4999-RELATED"/>
    <property type="match status" value="1"/>
</dbReference>
<dbReference type="InterPro" id="IPR051533">
    <property type="entry name" value="WaaL-like"/>
</dbReference>
<evidence type="ECO:0000256" key="5">
    <source>
        <dbReference type="SAM" id="Phobius"/>
    </source>
</evidence>
<feature type="transmembrane region" description="Helical" evidence="5">
    <location>
        <begin position="117"/>
        <end position="137"/>
    </location>
</feature>
<evidence type="ECO:0000256" key="3">
    <source>
        <dbReference type="ARBA" id="ARBA00022989"/>
    </source>
</evidence>
<feature type="transmembrane region" description="Helical" evidence="5">
    <location>
        <begin position="173"/>
        <end position="194"/>
    </location>
</feature>
<feature type="transmembrane region" description="Helical" evidence="5">
    <location>
        <begin position="392"/>
        <end position="420"/>
    </location>
</feature>
<dbReference type="GeneID" id="60063216"/>
<evidence type="ECO:0000256" key="2">
    <source>
        <dbReference type="ARBA" id="ARBA00022692"/>
    </source>
</evidence>
<keyword evidence="3 5" id="KW-1133">Transmembrane helix</keyword>
<accession>U6RPF4</accession>
<feature type="transmembrane region" description="Helical" evidence="5">
    <location>
        <begin position="84"/>
        <end position="105"/>
    </location>
</feature>
<feature type="transmembrane region" description="Helical" evidence="5">
    <location>
        <begin position="224"/>
        <end position="247"/>
    </location>
</feature>
<feature type="transmembrane region" description="Helical" evidence="5">
    <location>
        <begin position="59"/>
        <end position="78"/>
    </location>
</feature>
<feature type="transmembrane region" description="Helical" evidence="5">
    <location>
        <begin position="12"/>
        <end position="30"/>
    </location>
</feature>
<keyword evidence="2 5" id="KW-0812">Transmembrane</keyword>
<dbReference type="Proteomes" id="UP000017831">
    <property type="component" value="Unassembled WGS sequence"/>
</dbReference>
<sequence>MIVKEYNIFEKGINAIVVTVGLLLCIWTATTMKATVATAIGLIPFLLTFIFICIKRPTILLCITFIINYIIMGINRYYPIPIPITNIFDLLFGIMLTLIILKQVYTDDDNRKNAMNAYTFVLLGWLLYCIINAGNGITGELYPEAWLRILRPWAIYPLLTCFILSIHCNRYSFLHYFLILWGIFTLLAAAKGYWQKNKGFDSTELAWLWAYGARTHFIHSGIRYFSFFTDAAIFGSTMGLSCTTFFLSALYSKNRYLKLFYFVVSMAGFYGLLIAGTRAAIAIPIAGLGVFLFLSKNWKIGMLSFLLLVGGVGMLKYTKIGEDNRLIRRMRTVFDSNDQSLLVRFENQKALKAYMSEMPFGIGMGVQNGVISPQNKYYFVSICPADSSLVDVWIQMGVVGLSVFLGMHAVLFILGAYIILFRISNPEIRGPLTGMLCGCAGMLVASYANMVYFQFPNGILIYSCFTFIFLGPHLDRLYTKEHEQRTT</sequence>
<gene>
    <name evidence="7" type="ORF">HMPREF1534_00739</name>
</gene>
<dbReference type="STRING" id="1121098.HMPREF1534_00739"/>
<feature type="transmembrane region" description="Helical" evidence="5">
    <location>
        <begin position="298"/>
        <end position="318"/>
    </location>
</feature>
<dbReference type="eggNOG" id="COG3307">
    <property type="taxonomic scope" value="Bacteria"/>
</dbReference>
<comment type="caution">
    <text evidence="7">The sequence shown here is derived from an EMBL/GenBank/DDBJ whole genome shotgun (WGS) entry which is preliminary data.</text>
</comment>
<feature type="transmembrane region" description="Helical" evidence="5">
    <location>
        <begin position="149"/>
        <end position="166"/>
    </location>
</feature>
<evidence type="ECO:0000313" key="7">
    <source>
        <dbReference type="EMBL" id="EOA57676.1"/>
    </source>
</evidence>
<comment type="subcellular location">
    <subcellularLocation>
        <location evidence="1">Membrane</location>
        <topology evidence="1">Multi-pass membrane protein</topology>
    </subcellularLocation>
</comment>
<dbReference type="PATRIC" id="fig|1121098.3.peg.756"/>
<evidence type="ECO:0000313" key="8">
    <source>
        <dbReference type="Proteomes" id="UP000017831"/>
    </source>
</evidence>
<dbReference type="GO" id="GO:0016020">
    <property type="term" value="C:membrane"/>
    <property type="evidence" value="ECO:0007669"/>
    <property type="project" value="UniProtKB-SubCell"/>
</dbReference>
<dbReference type="InterPro" id="IPR007016">
    <property type="entry name" value="O-antigen_ligase-rel_domated"/>
</dbReference>